<accession>A0ABY2XSD9</accession>
<evidence type="ECO:0000256" key="1">
    <source>
        <dbReference type="SAM" id="Coils"/>
    </source>
</evidence>
<sequence length="83" mass="9535">MSDQDHDDYPEAFQEEYQGEYQEEARELLSAIEQVEDTLAMMTSVVSQLKEQVTAHMGGDDDTVEMSAEEFLEQCENVEGTWH</sequence>
<dbReference type="Proteomes" id="UP000739180">
    <property type="component" value="Unassembled WGS sequence"/>
</dbReference>
<gene>
    <name evidence="2" type="ORF">FGS76_01610</name>
</gene>
<dbReference type="RefSeq" id="WP_138770881.1">
    <property type="nucleotide sequence ID" value="NZ_JBHSSX010000054.1"/>
</dbReference>
<keyword evidence="3" id="KW-1185">Reference proteome</keyword>
<proteinExistence type="predicted"/>
<name>A0ABY2XSD9_9GAMM</name>
<dbReference type="EMBL" id="VCQT01000009">
    <property type="protein sequence ID" value="TMW14844.1"/>
    <property type="molecule type" value="Genomic_DNA"/>
</dbReference>
<keyword evidence="1" id="KW-0175">Coiled coil</keyword>
<protein>
    <submittedName>
        <fullName evidence="2">Uncharacterized protein</fullName>
    </submittedName>
</protein>
<reference evidence="2 3" key="1">
    <citation type="submission" date="2019-05" db="EMBL/GenBank/DDBJ databases">
        <title>Genome of Alcanivorax gelatiniphagus, an oil degrading marine bacteria.</title>
        <authorList>
            <person name="Kwon K.K."/>
        </authorList>
    </citation>
    <scope>NUCLEOTIDE SEQUENCE [LARGE SCALE GENOMIC DNA]</scope>
    <source>
        <strain evidence="2 3">MEBiC 08158</strain>
    </source>
</reference>
<feature type="coiled-coil region" evidence="1">
    <location>
        <begin position="18"/>
        <end position="52"/>
    </location>
</feature>
<evidence type="ECO:0000313" key="3">
    <source>
        <dbReference type="Proteomes" id="UP000739180"/>
    </source>
</evidence>
<comment type="caution">
    <text evidence="2">The sequence shown here is derived from an EMBL/GenBank/DDBJ whole genome shotgun (WGS) entry which is preliminary data.</text>
</comment>
<organism evidence="2 3">
    <name type="scientific">Alloalcanivorax gelatiniphagus</name>
    <dbReference type="NCBI Taxonomy" id="1194167"/>
    <lineage>
        <taxon>Bacteria</taxon>
        <taxon>Pseudomonadati</taxon>
        <taxon>Pseudomonadota</taxon>
        <taxon>Gammaproteobacteria</taxon>
        <taxon>Oceanospirillales</taxon>
        <taxon>Alcanivoracaceae</taxon>
        <taxon>Alloalcanivorax</taxon>
    </lineage>
</organism>
<evidence type="ECO:0000313" key="2">
    <source>
        <dbReference type="EMBL" id="TMW14844.1"/>
    </source>
</evidence>